<dbReference type="STRING" id="1109443.G4U0Z1"/>
<comment type="caution">
    <text evidence="1">The sequence shown here is derived from an EMBL/GenBank/DDBJ whole genome shotgun (WGS) entry which is preliminary data.</text>
</comment>
<reference evidence="1 2" key="1">
    <citation type="journal article" date="2011" name="PLoS Pathog.">
        <title>Endophytic Life Strategies Decoded by Genome and Transcriptome Analyses of the Mutualistic Root Symbiont Piriformospora indica.</title>
        <authorList>
            <person name="Zuccaro A."/>
            <person name="Lahrmann U."/>
            <person name="Guldener U."/>
            <person name="Langen G."/>
            <person name="Pfiffi S."/>
            <person name="Biedenkopf D."/>
            <person name="Wong P."/>
            <person name="Samans B."/>
            <person name="Grimm C."/>
            <person name="Basiewicz M."/>
            <person name="Murat C."/>
            <person name="Martin F."/>
            <person name="Kogel K.H."/>
        </authorList>
    </citation>
    <scope>NUCLEOTIDE SEQUENCE [LARGE SCALE GENOMIC DNA]</scope>
    <source>
        <strain evidence="1 2">DSM 11827</strain>
    </source>
</reference>
<protein>
    <submittedName>
        <fullName evidence="1">Uncharacterized protein</fullName>
    </submittedName>
</protein>
<evidence type="ECO:0000313" key="2">
    <source>
        <dbReference type="Proteomes" id="UP000007148"/>
    </source>
</evidence>
<accession>G4U0Z1</accession>
<gene>
    <name evidence="1" type="ORF">PIIN_11217</name>
</gene>
<organism evidence="1 2">
    <name type="scientific">Serendipita indica (strain DSM 11827)</name>
    <name type="common">Root endophyte fungus</name>
    <name type="synonym">Piriformospora indica</name>
    <dbReference type="NCBI Taxonomy" id="1109443"/>
    <lineage>
        <taxon>Eukaryota</taxon>
        <taxon>Fungi</taxon>
        <taxon>Dikarya</taxon>
        <taxon>Basidiomycota</taxon>
        <taxon>Agaricomycotina</taxon>
        <taxon>Agaricomycetes</taxon>
        <taxon>Sebacinales</taxon>
        <taxon>Serendipitaceae</taxon>
        <taxon>Serendipita</taxon>
    </lineage>
</organism>
<keyword evidence="2" id="KW-1185">Reference proteome</keyword>
<dbReference type="OrthoDB" id="538223at2759"/>
<dbReference type="EMBL" id="CAFZ01001395">
    <property type="protein sequence ID" value="CCA77234.1"/>
    <property type="molecule type" value="Genomic_DNA"/>
</dbReference>
<name>G4U0Z1_SERID</name>
<dbReference type="Proteomes" id="UP000007148">
    <property type="component" value="Unassembled WGS sequence"/>
</dbReference>
<proteinExistence type="predicted"/>
<dbReference type="HOGENOM" id="CLU_000288_6_5_1"/>
<dbReference type="InParanoid" id="G4U0Z1"/>
<dbReference type="AlphaFoldDB" id="G4U0Z1"/>
<sequence length="376" mass="42920">MTSRPDPVIQAVLGSLSIKSKLEDRLHDVHHRDNIDDIATYIHKELNDVLPEARRLRLVEKANGLFIWASTACRMLNSETTLDLPESTYDRLISVDQNGEIDDVYKLVFERVDPRSYPAMSNMLALLLAAFEPLSIDDLDDMFKNLGLKWSSRALVQNLGSVLSVDPSTNLIQFRHPTLVEYLRRCSFASATDKPNTLHLDVTKAHGQAASWCLKRLMSRTDGLKFNICQLESSFYLNREVPKLDARVSSFISRQLRYASSHWLFHTAETHDDWRSTIKKELQQIIHVPHVLYWMEVLSFTGGVPRAIAGLRAIRRHTGPATWDQASVDQIRRFIMTFSVPIQESAPHIYISALPFTPTKSTLHIEGAKRYRNSLV</sequence>
<evidence type="ECO:0000313" key="1">
    <source>
        <dbReference type="EMBL" id="CCA77234.1"/>
    </source>
</evidence>
<dbReference type="PANTHER" id="PTHR10039">
    <property type="entry name" value="AMELOGENIN"/>
    <property type="match status" value="1"/>
</dbReference>